<keyword evidence="5 9" id="KW-0223">Dioxygenase</keyword>
<dbReference type="GO" id="GO:0019509">
    <property type="term" value="P:L-methionine salvage from methylthioadenosine"/>
    <property type="evidence" value="ECO:0007669"/>
    <property type="project" value="UniProtKB-UniRule"/>
</dbReference>
<keyword evidence="2 9" id="KW-0533">Nickel</keyword>
<dbReference type="GO" id="GO:0016151">
    <property type="term" value="F:nickel cation binding"/>
    <property type="evidence" value="ECO:0007669"/>
    <property type="project" value="UniProtKB-UniRule"/>
</dbReference>
<comment type="subunit">
    <text evidence="9">Monomer.</text>
</comment>
<feature type="binding site" evidence="9">
    <location>
        <position position="98"/>
    </location>
    <ligand>
        <name>Ni(2+)</name>
        <dbReference type="ChEBI" id="CHEBI:49786"/>
    </ligand>
</feature>
<accession>A0A1H2TIZ8</accession>
<evidence type="ECO:0000256" key="3">
    <source>
        <dbReference type="ARBA" id="ARBA00022605"/>
    </source>
</evidence>
<feature type="binding site" evidence="9">
    <location>
        <position position="140"/>
    </location>
    <ligand>
        <name>Fe(2+)</name>
        <dbReference type="ChEBI" id="CHEBI:29033"/>
    </ligand>
</feature>
<evidence type="ECO:0000256" key="5">
    <source>
        <dbReference type="ARBA" id="ARBA00022964"/>
    </source>
</evidence>
<dbReference type="EC" id="1.13.11.54" evidence="9"/>
<dbReference type="HAMAP" id="MF_01682">
    <property type="entry name" value="Salvage_MtnD"/>
    <property type="match status" value="1"/>
</dbReference>
<comment type="caution">
    <text evidence="9">Lacks conserved residue(s) required for the propagation of feature annotation.</text>
</comment>
<evidence type="ECO:0000256" key="4">
    <source>
        <dbReference type="ARBA" id="ARBA00022723"/>
    </source>
</evidence>
<feature type="binding site" evidence="9">
    <location>
        <position position="102"/>
    </location>
    <ligand>
        <name>Ni(2+)</name>
        <dbReference type="ChEBI" id="CHEBI:49786"/>
    </ligand>
</feature>
<keyword evidence="11" id="KW-1185">Reference proteome</keyword>
<evidence type="ECO:0000256" key="8">
    <source>
        <dbReference type="ARBA" id="ARBA00023167"/>
    </source>
</evidence>
<keyword evidence="4 9" id="KW-0479">Metal-binding</keyword>
<dbReference type="EC" id="1.13.11.53" evidence="9"/>
<dbReference type="GO" id="GO:0019284">
    <property type="term" value="P:L-methionine salvage from S-adenosylmethionine"/>
    <property type="evidence" value="ECO:0007669"/>
    <property type="project" value="InterPro"/>
</dbReference>
<dbReference type="UniPathway" id="UPA00904">
    <property type="reaction ID" value="UER00878"/>
</dbReference>
<keyword evidence="6 9" id="KW-0560">Oxidoreductase</keyword>
<comment type="function">
    <text evidence="9">Catalyzes 2 different reactions between oxygene and the acireductone 1,2-dihydroxy-3-keto-5-methylthiopentene (DHK-MTPene) depending upon the metal bound in the active site. Fe-containing acireductone dioxygenase (Fe-ARD) produces formate and 2-keto-4-methylthiobutyrate (KMTB), the alpha-ketoacid precursor of methionine in the methionine recycle pathway. Ni-containing acireductone dioxygenase (Ni-ARD) produces methylthiopropionate, carbon monoxide and formate, and does not lie on the methionine recycle pathway.</text>
</comment>
<dbReference type="EMBL" id="FNNZ01000004">
    <property type="protein sequence ID" value="SDW43665.1"/>
    <property type="molecule type" value="Genomic_DNA"/>
</dbReference>
<dbReference type="CDD" id="cd02232">
    <property type="entry name" value="cupin_ARD"/>
    <property type="match status" value="1"/>
</dbReference>
<comment type="similarity">
    <text evidence="9">Belongs to the acireductone dioxygenase (ARD) family.</text>
</comment>
<dbReference type="SUPFAM" id="SSF51182">
    <property type="entry name" value="RmlC-like cupins"/>
    <property type="match status" value="1"/>
</dbReference>
<dbReference type="PANTHER" id="PTHR23418">
    <property type="entry name" value="ACIREDUCTONE DIOXYGENASE"/>
    <property type="match status" value="1"/>
</dbReference>
<feature type="site" description="Important to generate the dianion" evidence="9">
    <location>
        <position position="104"/>
    </location>
</feature>
<organism evidence="10 11">
    <name type="scientific">Thiocapsa roseopersicina</name>
    <dbReference type="NCBI Taxonomy" id="1058"/>
    <lineage>
        <taxon>Bacteria</taxon>
        <taxon>Pseudomonadati</taxon>
        <taxon>Pseudomonadota</taxon>
        <taxon>Gammaproteobacteria</taxon>
        <taxon>Chromatiales</taxon>
        <taxon>Chromatiaceae</taxon>
        <taxon>Thiocapsa</taxon>
    </lineage>
</organism>
<feature type="binding site" evidence="9">
    <location>
        <position position="102"/>
    </location>
    <ligand>
        <name>Fe(2+)</name>
        <dbReference type="ChEBI" id="CHEBI:29033"/>
    </ligand>
</feature>
<gene>
    <name evidence="9" type="primary">mtnD</name>
    <name evidence="10" type="ORF">SAMN05421783_1049</name>
</gene>
<evidence type="ECO:0000256" key="6">
    <source>
        <dbReference type="ARBA" id="ARBA00023002"/>
    </source>
</evidence>
<dbReference type="STRING" id="1058.SAMN05421783_1049"/>
<dbReference type="Pfam" id="PF03079">
    <property type="entry name" value="ARD"/>
    <property type="match status" value="1"/>
</dbReference>
<comment type="cofactor">
    <cofactor evidence="9">
        <name>Fe(2+)</name>
        <dbReference type="ChEBI" id="CHEBI:29033"/>
    </cofactor>
    <text evidence="9">Binds 1 Fe(2+) cation per monomer.</text>
</comment>
<dbReference type="AlphaFoldDB" id="A0A1H2TIZ8"/>
<name>A0A1H2TIZ8_THIRO</name>
<dbReference type="Gene3D" id="2.60.120.10">
    <property type="entry name" value="Jelly Rolls"/>
    <property type="match status" value="1"/>
</dbReference>
<comment type="pathway">
    <text evidence="9">Amino-acid biosynthesis; L-methionine biosynthesis via salvage pathway; L-methionine from S-methyl-5-thio-alpha-D-ribose 1-phosphate: step 5/6.</text>
</comment>
<sequence>MSELRVHTEDGPVPEAVFHDFADIRRELGALGVNFERWQADRLLAQDATPDDVIAAYRSDIDRLMADYGFGAVDVLRMTPDHPDREALRAKFLNEHTHTEFEVRFFVEGSGLFYLHTNGRVYAVICEQGDLISVPDGTTHWFDMGPRPHFTAIRLFTNPEGWVANFTGSDIASRFPRFE</sequence>
<dbReference type="GO" id="GO:0005506">
    <property type="term" value="F:iron ion binding"/>
    <property type="evidence" value="ECO:0007669"/>
    <property type="project" value="UniProtKB-UniRule"/>
</dbReference>
<comment type="catalytic activity">
    <reaction evidence="1 9">
        <text>1,2-dihydroxy-5-(methylsulfanyl)pent-1-en-3-one + O2 = 4-methylsulfanyl-2-oxobutanoate + formate + 2 H(+)</text>
        <dbReference type="Rhea" id="RHEA:24504"/>
        <dbReference type="ChEBI" id="CHEBI:15378"/>
        <dbReference type="ChEBI" id="CHEBI:15379"/>
        <dbReference type="ChEBI" id="CHEBI:15740"/>
        <dbReference type="ChEBI" id="CHEBI:16723"/>
        <dbReference type="ChEBI" id="CHEBI:49252"/>
        <dbReference type="EC" id="1.13.11.54"/>
    </reaction>
</comment>
<comment type="cofactor">
    <cofactor evidence="9">
        <name>Ni(2+)</name>
        <dbReference type="ChEBI" id="CHEBI:49786"/>
    </cofactor>
    <text evidence="9">Binds 1 nickel ion per monomer.</text>
</comment>
<feature type="site" description="May play a role in metal incorporation in vivo" evidence="9">
    <location>
        <position position="95"/>
    </location>
</feature>
<feature type="binding site" evidence="9">
    <location>
        <position position="98"/>
    </location>
    <ligand>
        <name>Fe(2+)</name>
        <dbReference type="ChEBI" id="CHEBI:29033"/>
    </ligand>
</feature>
<dbReference type="InterPro" id="IPR023956">
    <property type="entry name" value="ARD_bac"/>
</dbReference>
<evidence type="ECO:0000256" key="7">
    <source>
        <dbReference type="ARBA" id="ARBA00023004"/>
    </source>
</evidence>
<evidence type="ECO:0000256" key="2">
    <source>
        <dbReference type="ARBA" id="ARBA00022596"/>
    </source>
</evidence>
<reference evidence="11" key="1">
    <citation type="submission" date="2016-10" db="EMBL/GenBank/DDBJ databases">
        <authorList>
            <person name="Varghese N."/>
            <person name="Submissions S."/>
        </authorList>
    </citation>
    <scope>NUCLEOTIDE SEQUENCE [LARGE SCALE GENOMIC DNA]</scope>
    <source>
        <strain evidence="11">DSM 217</strain>
    </source>
</reference>
<dbReference type="RefSeq" id="WP_093029052.1">
    <property type="nucleotide sequence ID" value="NZ_FNNZ01000004.1"/>
</dbReference>
<dbReference type="PANTHER" id="PTHR23418:SF0">
    <property type="entry name" value="ACIREDUCTONE DIOXYGENASE"/>
    <property type="match status" value="1"/>
</dbReference>
<dbReference type="GO" id="GO:0010309">
    <property type="term" value="F:acireductone dioxygenase [iron(II)-requiring] activity"/>
    <property type="evidence" value="ECO:0007669"/>
    <property type="project" value="UniProtKB-UniRule"/>
</dbReference>
<feature type="binding site" evidence="9">
    <location>
        <position position="96"/>
    </location>
    <ligand>
        <name>Ni(2+)</name>
        <dbReference type="ChEBI" id="CHEBI:49786"/>
    </ligand>
</feature>
<keyword evidence="7 9" id="KW-0408">Iron</keyword>
<dbReference type="InterPro" id="IPR004313">
    <property type="entry name" value="ARD"/>
</dbReference>
<feature type="binding site" evidence="9">
    <location>
        <position position="140"/>
    </location>
    <ligand>
        <name>Ni(2+)</name>
        <dbReference type="ChEBI" id="CHEBI:49786"/>
    </ligand>
</feature>
<dbReference type="OrthoDB" id="9795636at2"/>
<proteinExistence type="inferred from homology"/>
<evidence type="ECO:0000256" key="1">
    <source>
        <dbReference type="ARBA" id="ARBA00000428"/>
    </source>
</evidence>
<dbReference type="GO" id="GO:0010308">
    <property type="term" value="F:acireductone dioxygenase (Ni2+-requiring) activity"/>
    <property type="evidence" value="ECO:0007669"/>
    <property type="project" value="UniProtKB-UniRule"/>
</dbReference>
<feature type="binding site" evidence="9">
    <location>
        <position position="96"/>
    </location>
    <ligand>
        <name>Fe(2+)</name>
        <dbReference type="ChEBI" id="CHEBI:29033"/>
    </ligand>
</feature>
<keyword evidence="3 9" id="KW-0028">Amino-acid biosynthesis</keyword>
<dbReference type="InterPro" id="IPR014710">
    <property type="entry name" value="RmlC-like_jellyroll"/>
</dbReference>
<comment type="catalytic activity">
    <reaction evidence="9">
        <text>1,2-dihydroxy-5-(methylsulfanyl)pent-1-en-3-one + O2 = 3-(methylsulfanyl)propanoate + CO + formate + 2 H(+)</text>
        <dbReference type="Rhea" id="RHEA:14161"/>
        <dbReference type="ChEBI" id="CHEBI:15378"/>
        <dbReference type="ChEBI" id="CHEBI:15379"/>
        <dbReference type="ChEBI" id="CHEBI:15740"/>
        <dbReference type="ChEBI" id="CHEBI:17245"/>
        <dbReference type="ChEBI" id="CHEBI:49016"/>
        <dbReference type="ChEBI" id="CHEBI:49252"/>
        <dbReference type="EC" id="1.13.11.53"/>
    </reaction>
</comment>
<evidence type="ECO:0000313" key="10">
    <source>
        <dbReference type="EMBL" id="SDW43665.1"/>
    </source>
</evidence>
<dbReference type="InterPro" id="IPR011051">
    <property type="entry name" value="RmlC_Cupin_sf"/>
</dbReference>
<evidence type="ECO:0000256" key="9">
    <source>
        <dbReference type="HAMAP-Rule" id="MF_01682"/>
    </source>
</evidence>
<protein>
    <recommendedName>
        <fullName evidence="9">Acireductone dioxygenase</fullName>
    </recommendedName>
    <alternativeName>
        <fullName evidence="9">1,2-dihydroxy-3-keto-5-methylthiopentene dioxygenase</fullName>
        <shortName evidence="9">DHK-MTPene dioxygenase</shortName>
    </alternativeName>
    <alternativeName>
        <fullName evidence="9">Acireductone dioxygenase (Fe(2+)-requiring)</fullName>
        <shortName evidence="9">ARD'</shortName>
        <shortName evidence="9">Fe-ARD</shortName>
        <ecNumber evidence="9">1.13.11.54</ecNumber>
    </alternativeName>
    <alternativeName>
        <fullName evidence="9">Acireductone dioxygenase (Ni(2+)-requiring)</fullName>
        <shortName evidence="9">ARD</shortName>
        <shortName evidence="9">Ni-ARD</shortName>
        <ecNumber evidence="9">1.13.11.53</ecNumber>
    </alternativeName>
</protein>
<keyword evidence="8 9" id="KW-0486">Methionine biosynthesis</keyword>
<dbReference type="Proteomes" id="UP000198816">
    <property type="component" value="Unassembled WGS sequence"/>
</dbReference>
<evidence type="ECO:0000313" key="11">
    <source>
        <dbReference type="Proteomes" id="UP000198816"/>
    </source>
</evidence>